<organism evidence="2 3">
    <name type="scientific">candidate division WWE3 bacterium</name>
    <dbReference type="NCBI Taxonomy" id="2053526"/>
    <lineage>
        <taxon>Bacteria</taxon>
        <taxon>Katanobacteria</taxon>
    </lineage>
</organism>
<dbReference type="AlphaFoldDB" id="A0A955EC74"/>
<reference evidence="2" key="1">
    <citation type="submission" date="2020-04" db="EMBL/GenBank/DDBJ databases">
        <authorList>
            <person name="Zhang T."/>
        </authorList>
    </citation>
    <scope>NUCLEOTIDE SEQUENCE</scope>
    <source>
        <strain evidence="2">HKST-UBA79</strain>
    </source>
</reference>
<evidence type="ECO:0000259" key="1">
    <source>
        <dbReference type="Pfam" id="PF00535"/>
    </source>
</evidence>
<keyword evidence="2" id="KW-0808">Transferase</keyword>
<dbReference type="Gene3D" id="3.90.550.10">
    <property type="entry name" value="Spore Coat Polysaccharide Biosynthesis Protein SpsA, Chain A"/>
    <property type="match status" value="1"/>
</dbReference>
<dbReference type="Pfam" id="PF00535">
    <property type="entry name" value="Glycos_transf_2"/>
    <property type="match status" value="1"/>
</dbReference>
<protein>
    <submittedName>
        <fullName evidence="2">Glycosyltransferase</fullName>
        <ecNumber evidence="2">2.4.-.-</ecNumber>
    </submittedName>
</protein>
<dbReference type="InterPro" id="IPR029044">
    <property type="entry name" value="Nucleotide-diphossugar_trans"/>
</dbReference>
<dbReference type="Proteomes" id="UP000740557">
    <property type="component" value="Unassembled WGS sequence"/>
</dbReference>
<keyword evidence="2" id="KW-0328">Glycosyltransferase</keyword>
<dbReference type="CDD" id="cd00761">
    <property type="entry name" value="Glyco_tranf_GTA_type"/>
    <property type="match status" value="1"/>
</dbReference>
<dbReference type="EC" id="2.4.-.-" evidence="2"/>
<feature type="domain" description="Glycosyltransferase 2-like" evidence="1">
    <location>
        <begin position="50"/>
        <end position="114"/>
    </location>
</feature>
<name>A0A955EC74_UNCKA</name>
<comment type="caution">
    <text evidence="2">The sequence shown here is derived from an EMBL/GenBank/DDBJ whole genome shotgun (WGS) entry which is preliminary data.</text>
</comment>
<proteinExistence type="predicted"/>
<sequence length="308" mass="35648">MTDYLDLTIVVPTTKDRSILLYNLVDSLDTTKITIKEIIVIGHEELDIPQSNHKIRYIKVNVNNASIKRNTGIKNACTDYILFIDDDCYVKGMFLDRLVRVLKKHEHKNTNAWGFALNVVRDTSTNELDIGYLKSGMDHYFKHTGNKGLVERFEHTTWAPTAGLIVRKDAIKKSFPINTDVSVGGEDVIFGWENSTANRNYLYCLKEINVYHVPITHSNIDILKHKAYLYGKSEYYIWEHLRGAEDIIKYISVKRSMKELIYAYVRYPRLNIEKTLANEFIKGTALAFIKKGNWPLRLSLTKLATYKF</sequence>
<reference evidence="2" key="2">
    <citation type="journal article" date="2021" name="Microbiome">
        <title>Successional dynamics and alternative stable states in a saline activated sludge microbial community over 9 years.</title>
        <authorList>
            <person name="Wang Y."/>
            <person name="Ye J."/>
            <person name="Ju F."/>
            <person name="Liu L."/>
            <person name="Boyd J.A."/>
            <person name="Deng Y."/>
            <person name="Parks D.H."/>
            <person name="Jiang X."/>
            <person name="Yin X."/>
            <person name="Woodcroft B.J."/>
            <person name="Tyson G.W."/>
            <person name="Hugenholtz P."/>
            <person name="Polz M.F."/>
            <person name="Zhang T."/>
        </authorList>
    </citation>
    <scope>NUCLEOTIDE SEQUENCE</scope>
    <source>
        <strain evidence="2">HKST-UBA79</strain>
    </source>
</reference>
<evidence type="ECO:0000313" key="2">
    <source>
        <dbReference type="EMBL" id="MCA9307901.1"/>
    </source>
</evidence>
<accession>A0A955EC74</accession>
<dbReference type="SUPFAM" id="SSF53448">
    <property type="entry name" value="Nucleotide-diphospho-sugar transferases"/>
    <property type="match status" value="1"/>
</dbReference>
<gene>
    <name evidence="2" type="ORF">KC980_00140</name>
</gene>
<dbReference type="InterPro" id="IPR001173">
    <property type="entry name" value="Glyco_trans_2-like"/>
</dbReference>
<dbReference type="EMBL" id="JAGQNX010000004">
    <property type="protein sequence ID" value="MCA9307901.1"/>
    <property type="molecule type" value="Genomic_DNA"/>
</dbReference>
<dbReference type="GO" id="GO:0016757">
    <property type="term" value="F:glycosyltransferase activity"/>
    <property type="evidence" value="ECO:0007669"/>
    <property type="project" value="UniProtKB-KW"/>
</dbReference>
<evidence type="ECO:0000313" key="3">
    <source>
        <dbReference type="Proteomes" id="UP000740557"/>
    </source>
</evidence>